<evidence type="ECO:0000256" key="2">
    <source>
        <dbReference type="ARBA" id="ARBA00022737"/>
    </source>
</evidence>
<feature type="region of interest" description="Disordered" evidence="4">
    <location>
        <begin position="465"/>
        <end position="485"/>
    </location>
</feature>
<dbReference type="InterPro" id="IPR036322">
    <property type="entry name" value="WD40_repeat_dom_sf"/>
</dbReference>
<dbReference type="PRINTS" id="PR00320">
    <property type="entry name" value="GPROTEINBRPT"/>
</dbReference>
<comment type="caution">
    <text evidence="5">The sequence shown here is derived from an EMBL/GenBank/DDBJ whole genome shotgun (WGS) entry which is preliminary data.</text>
</comment>
<dbReference type="EMBL" id="CAMGYJ010000005">
    <property type="protein sequence ID" value="CAI0423247.1"/>
    <property type="molecule type" value="Genomic_DNA"/>
</dbReference>
<dbReference type="PROSITE" id="PS50294">
    <property type="entry name" value="WD_REPEATS_REGION"/>
    <property type="match status" value="3"/>
</dbReference>
<feature type="compositionally biased region" description="Gly residues" evidence="4">
    <location>
        <begin position="466"/>
        <end position="482"/>
    </location>
</feature>
<evidence type="ECO:0000313" key="6">
    <source>
        <dbReference type="Proteomes" id="UP001154282"/>
    </source>
</evidence>
<dbReference type="SMART" id="SM00320">
    <property type="entry name" value="WD40"/>
    <property type="match status" value="7"/>
</dbReference>
<dbReference type="PROSITE" id="PS50082">
    <property type="entry name" value="WD_REPEATS_2"/>
    <property type="match status" value="3"/>
</dbReference>
<evidence type="ECO:0000256" key="1">
    <source>
        <dbReference type="ARBA" id="ARBA00022574"/>
    </source>
</evidence>
<accession>A0AAV0KM75</accession>
<feature type="compositionally biased region" description="Polar residues" evidence="4">
    <location>
        <begin position="1"/>
        <end position="11"/>
    </location>
</feature>
<feature type="region of interest" description="Disordered" evidence="4">
    <location>
        <begin position="34"/>
        <end position="93"/>
    </location>
</feature>
<keyword evidence="6" id="KW-1185">Reference proteome</keyword>
<gene>
    <name evidence="5" type="ORF">LITE_LOCUS19443</name>
</gene>
<sequence length="493" mass="52403">MASLSDNSQTSPPNPSFAIRDTTDHRLTFLLRSLSSKDPSDHHNNNIDDDNEDFPYYHPSPPRLSVQHDRNYSHHHAPPLKLHSSTETTSSSSSYRCVASTAVKKDGQVLSMAAATSDVELLYTGTEANVIRVWKLAPELTECGQLKTRAGRVVAIHVAGDRVYRAYGDGKIRVWQRTWRDGGGGFKHVRVGTIPATGGVVRSYISAAGKDSKTSRHKGPITSLAINIADDILYSSSLDKTVKVWRISDLKCVETIPAHSSSINSILVSGADALLFTASDDATIRVWRRNFCGSTGGRPHALVVTLPAKQSPVKALALTADGSVLYGGCSDGYVHFWMKGWQLQYGGALQGHTHAVMVVAAARGGGYVVSGSADRTCRVWRRDVDGGGSRHVCLAVLVGHHGPVRSLVVLAATRSMWRVGGGGGGGDREVVNDGGGDGDDRGCVVCSGSLDGVLKVWSVTRDSGDGKGVSDGGGGGGGGWLSGNGREYFELQK</sequence>
<dbReference type="PANTHER" id="PTHR22844:SF342">
    <property type="entry name" value="AND WD40 DOMAIN PROTEIN, PUTATIVE-RELATED"/>
    <property type="match status" value="1"/>
</dbReference>
<feature type="repeat" description="WD" evidence="3">
    <location>
        <begin position="349"/>
        <end position="380"/>
    </location>
</feature>
<dbReference type="InterPro" id="IPR045182">
    <property type="entry name" value="JINGUBANG-like"/>
</dbReference>
<dbReference type="CDD" id="cd00200">
    <property type="entry name" value="WD40"/>
    <property type="match status" value="1"/>
</dbReference>
<keyword evidence="1 3" id="KW-0853">WD repeat</keyword>
<dbReference type="InterPro" id="IPR015943">
    <property type="entry name" value="WD40/YVTN_repeat-like_dom_sf"/>
</dbReference>
<evidence type="ECO:0000256" key="3">
    <source>
        <dbReference type="PROSITE-ProRule" id="PRU00221"/>
    </source>
</evidence>
<organism evidence="5 6">
    <name type="scientific">Linum tenue</name>
    <dbReference type="NCBI Taxonomy" id="586396"/>
    <lineage>
        <taxon>Eukaryota</taxon>
        <taxon>Viridiplantae</taxon>
        <taxon>Streptophyta</taxon>
        <taxon>Embryophyta</taxon>
        <taxon>Tracheophyta</taxon>
        <taxon>Spermatophyta</taxon>
        <taxon>Magnoliopsida</taxon>
        <taxon>eudicotyledons</taxon>
        <taxon>Gunneridae</taxon>
        <taxon>Pentapetalae</taxon>
        <taxon>rosids</taxon>
        <taxon>fabids</taxon>
        <taxon>Malpighiales</taxon>
        <taxon>Linaceae</taxon>
        <taxon>Linum</taxon>
    </lineage>
</organism>
<feature type="repeat" description="WD" evidence="3">
    <location>
        <begin position="256"/>
        <end position="287"/>
    </location>
</feature>
<evidence type="ECO:0000313" key="5">
    <source>
        <dbReference type="EMBL" id="CAI0423247.1"/>
    </source>
</evidence>
<name>A0AAV0KM75_9ROSI</name>
<feature type="region of interest" description="Disordered" evidence="4">
    <location>
        <begin position="1"/>
        <end position="20"/>
    </location>
</feature>
<reference evidence="5" key="1">
    <citation type="submission" date="2022-08" db="EMBL/GenBank/DDBJ databases">
        <authorList>
            <person name="Gutierrez-Valencia J."/>
        </authorList>
    </citation>
    <scope>NUCLEOTIDE SEQUENCE</scope>
</reference>
<dbReference type="Proteomes" id="UP001154282">
    <property type="component" value="Unassembled WGS sequence"/>
</dbReference>
<dbReference type="Gene3D" id="2.130.10.10">
    <property type="entry name" value="YVTN repeat-like/Quinoprotein amine dehydrogenase"/>
    <property type="match status" value="3"/>
</dbReference>
<protein>
    <submittedName>
        <fullName evidence="5">Uncharacterized protein</fullName>
    </submittedName>
</protein>
<feature type="repeat" description="WD" evidence="3">
    <location>
        <begin position="214"/>
        <end position="255"/>
    </location>
</feature>
<dbReference type="Pfam" id="PF00400">
    <property type="entry name" value="WD40"/>
    <property type="match status" value="4"/>
</dbReference>
<dbReference type="InterPro" id="IPR020472">
    <property type="entry name" value="WD40_PAC1"/>
</dbReference>
<evidence type="ECO:0000256" key="4">
    <source>
        <dbReference type="SAM" id="MobiDB-lite"/>
    </source>
</evidence>
<dbReference type="PANTHER" id="PTHR22844">
    <property type="entry name" value="F-BOX AND WD40 DOMAIN PROTEIN"/>
    <property type="match status" value="1"/>
</dbReference>
<keyword evidence="2" id="KW-0677">Repeat</keyword>
<dbReference type="AlphaFoldDB" id="A0AAV0KM75"/>
<dbReference type="SUPFAM" id="SSF50978">
    <property type="entry name" value="WD40 repeat-like"/>
    <property type="match status" value="1"/>
</dbReference>
<dbReference type="InterPro" id="IPR001680">
    <property type="entry name" value="WD40_rpt"/>
</dbReference>
<proteinExistence type="predicted"/>